<dbReference type="GO" id="GO:0016788">
    <property type="term" value="F:hydrolase activity, acting on ester bonds"/>
    <property type="evidence" value="ECO:0007669"/>
    <property type="project" value="InterPro"/>
</dbReference>
<dbReference type="PANTHER" id="PTHR45650">
    <property type="entry name" value="GDSL-LIKE LIPASE/ACYLHYDROLASE-RELATED"/>
    <property type="match status" value="1"/>
</dbReference>
<evidence type="ECO:0000313" key="9">
    <source>
        <dbReference type="EMBL" id="PIA63288.1"/>
    </source>
</evidence>
<reference evidence="9 10" key="1">
    <citation type="submission" date="2017-09" db="EMBL/GenBank/DDBJ databases">
        <title>WGS assembly of Aquilegia coerulea Goldsmith.</title>
        <authorList>
            <person name="Hodges S."/>
            <person name="Kramer E."/>
            <person name="Nordborg M."/>
            <person name="Tomkins J."/>
            <person name="Borevitz J."/>
            <person name="Derieg N."/>
            <person name="Yan J."/>
            <person name="Mihaltcheva S."/>
            <person name="Hayes R.D."/>
            <person name="Rokhsar D."/>
        </authorList>
    </citation>
    <scope>NUCLEOTIDE SEQUENCE [LARGE SCALE GENOMIC DNA]</scope>
    <source>
        <strain evidence="10">cv. Goldsmith</strain>
    </source>
</reference>
<feature type="chain" id="PRO_5013660252" evidence="8">
    <location>
        <begin position="26"/>
        <end position="358"/>
    </location>
</feature>
<keyword evidence="10" id="KW-1185">Reference proteome</keyword>
<dbReference type="InterPro" id="IPR036514">
    <property type="entry name" value="SGNH_hydro_sf"/>
</dbReference>
<dbReference type="EMBL" id="KZ305019">
    <property type="protein sequence ID" value="PIA63288.1"/>
    <property type="molecule type" value="Genomic_DNA"/>
</dbReference>
<dbReference type="AlphaFoldDB" id="A0A2G5F5I4"/>
<dbReference type="SUPFAM" id="SSF52266">
    <property type="entry name" value="SGNH hydrolase"/>
    <property type="match status" value="1"/>
</dbReference>
<evidence type="ECO:0000256" key="4">
    <source>
        <dbReference type="ARBA" id="ARBA00022729"/>
    </source>
</evidence>
<keyword evidence="6" id="KW-0442">Lipid degradation</keyword>
<sequence length="358" mass="39942">MADKSYFMFCLCVCFLVHHLSLVMCQTPAAPAIYVFGDSLVDCGNNNYLVTLVRVNYTPYGTDFPQGPTGRYTNGKVVPDIIAQLLGLPLPPAFKTLNLKKFNTLTGVNYASGGGGIIDNTGKHFFQVLSFSDQINLFKKTIEHGLQPHFNPEGLQKHLSKSIFLINIGVNDYLNNYILPQYYNTSTQYTPPAYVRHLMKRLSLLLEILYNLGARKIVMTDLGPLGCIPSQRVKLFGQCIENYNGLVSMYNKLLPKTLATLRSVLPGSMFTTANTYDAIIDMTKNPSKYGFKDVEHPCCFAGDTQQLCIQDLLPCPNPDEYLFWDGFHPTQKAYDFIARGCFNGSSCSPMNIAQLVKA</sequence>
<dbReference type="InParanoid" id="A0A2G5F5I4"/>
<dbReference type="CDD" id="cd01837">
    <property type="entry name" value="SGNH_plant_lipase_like"/>
    <property type="match status" value="1"/>
</dbReference>
<dbReference type="Pfam" id="PF00657">
    <property type="entry name" value="Lipase_GDSL"/>
    <property type="match status" value="1"/>
</dbReference>
<evidence type="ECO:0000256" key="2">
    <source>
        <dbReference type="ARBA" id="ARBA00008668"/>
    </source>
</evidence>
<feature type="signal peptide" evidence="8">
    <location>
        <begin position="1"/>
        <end position="25"/>
    </location>
</feature>
<keyword evidence="7" id="KW-0443">Lipid metabolism</keyword>
<keyword evidence="4 8" id="KW-0732">Signal</keyword>
<evidence type="ECO:0000256" key="8">
    <source>
        <dbReference type="SAM" id="SignalP"/>
    </source>
</evidence>
<protein>
    <submittedName>
        <fullName evidence="9">Uncharacterized protein</fullName>
    </submittedName>
</protein>
<dbReference type="InterPro" id="IPR051238">
    <property type="entry name" value="GDSL_esterase/lipase"/>
</dbReference>
<dbReference type="InterPro" id="IPR001087">
    <property type="entry name" value="GDSL"/>
</dbReference>
<dbReference type="InterPro" id="IPR035669">
    <property type="entry name" value="SGNH_plant_lipase-like"/>
</dbReference>
<accession>A0A2G5F5I4</accession>
<dbReference type="Gene3D" id="3.40.50.1110">
    <property type="entry name" value="SGNH hydrolase"/>
    <property type="match status" value="1"/>
</dbReference>
<evidence type="ECO:0000256" key="3">
    <source>
        <dbReference type="ARBA" id="ARBA00022525"/>
    </source>
</evidence>
<comment type="subcellular location">
    <subcellularLocation>
        <location evidence="1">Secreted</location>
    </subcellularLocation>
</comment>
<dbReference type="OrthoDB" id="1600564at2759"/>
<dbReference type="STRING" id="218851.A0A2G5F5I4"/>
<evidence type="ECO:0000256" key="7">
    <source>
        <dbReference type="ARBA" id="ARBA00023098"/>
    </source>
</evidence>
<keyword evidence="5" id="KW-0378">Hydrolase</keyword>
<dbReference type="Proteomes" id="UP000230069">
    <property type="component" value="Unassembled WGS sequence"/>
</dbReference>
<evidence type="ECO:0000256" key="1">
    <source>
        <dbReference type="ARBA" id="ARBA00004613"/>
    </source>
</evidence>
<evidence type="ECO:0000313" key="10">
    <source>
        <dbReference type="Proteomes" id="UP000230069"/>
    </source>
</evidence>
<keyword evidence="3" id="KW-0964">Secreted</keyword>
<evidence type="ECO:0000256" key="5">
    <source>
        <dbReference type="ARBA" id="ARBA00022801"/>
    </source>
</evidence>
<comment type="similarity">
    <text evidence="2">Belongs to the 'GDSL' lipolytic enzyme family.</text>
</comment>
<evidence type="ECO:0000256" key="6">
    <source>
        <dbReference type="ARBA" id="ARBA00022963"/>
    </source>
</evidence>
<dbReference type="GO" id="GO:0016042">
    <property type="term" value="P:lipid catabolic process"/>
    <property type="evidence" value="ECO:0007669"/>
    <property type="project" value="UniProtKB-KW"/>
</dbReference>
<dbReference type="GO" id="GO:0005576">
    <property type="term" value="C:extracellular region"/>
    <property type="evidence" value="ECO:0007669"/>
    <property type="project" value="UniProtKB-SubCell"/>
</dbReference>
<organism evidence="9 10">
    <name type="scientific">Aquilegia coerulea</name>
    <name type="common">Rocky mountain columbine</name>
    <dbReference type="NCBI Taxonomy" id="218851"/>
    <lineage>
        <taxon>Eukaryota</taxon>
        <taxon>Viridiplantae</taxon>
        <taxon>Streptophyta</taxon>
        <taxon>Embryophyta</taxon>
        <taxon>Tracheophyta</taxon>
        <taxon>Spermatophyta</taxon>
        <taxon>Magnoliopsida</taxon>
        <taxon>Ranunculales</taxon>
        <taxon>Ranunculaceae</taxon>
        <taxon>Thalictroideae</taxon>
        <taxon>Aquilegia</taxon>
    </lineage>
</organism>
<dbReference type="PANTHER" id="PTHR45650:SF14">
    <property type="entry name" value="GDSL ESTERASE_LIPASE 7-LIKE"/>
    <property type="match status" value="1"/>
</dbReference>
<name>A0A2G5F5I4_AQUCA</name>
<proteinExistence type="inferred from homology"/>
<gene>
    <name evidence="9" type="ORF">AQUCO_00200957v1</name>
</gene>